<keyword evidence="11 15" id="KW-0472">Membrane</keyword>
<dbReference type="Gene3D" id="2.80.10.50">
    <property type="match status" value="1"/>
</dbReference>
<feature type="transmembrane region" description="Helical" evidence="15">
    <location>
        <begin position="606"/>
        <end position="628"/>
    </location>
</feature>
<dbReference type="GO" id="GO:0005789">
    <property type="term" value="C:endoplasmic reticulum membrane"/>
    <property type="evidence" value="ECO:0007669"/>
    <property type="project" value="UniProtKB-SubCell"/>
</dbReference>
<evidence type="ECO:0000256" key="7">
    <source>
        <dbReference type="ARBA" id="ARBA00022692"/>
    </source>
</evidence>
<name>A0A9W6SVP1_CANBO</name>
<dbReference type="GO" id="GO:0004169">
    <property type="term" value="F:dolichyl-phosphate-mannose-protein mannosyltransferase activity"/>
    <property type="evidence" value="ECO:0007669"/>
    <property type="project" value="UniProtKB-UniRule"/>
</dbReference>
<evidence type="ECO:0000256" key="2">
    <source>
        <dbReference type="ARBA" id="ARBA00004922"/>
    </source>
</evidence>
<comment type="subcellular location">
    <subcellularLocation>
        <location evidence="1 15">Endoplasmic reticulum membrane</location>
        <topology evidence="1 15">Multi-pass membrane protein</topology>
    </subcellularLocation>
</comment>
<evidence type="ECO:0000313" key="18">
    <source>
        <dbReference type="Proteomes" id="UP001165120"/>
    </source>
</evidence>
<organism evidence="17 18">
    <name type="scientific">Candida boidinii</name>
    <name type="common">Yeast</name>
    <dbReference type="NCBI Taxonomy" id="5477"/>
    <lineage>
        <taxon>Eukaryota</taxon>
        <taxon>Fungi</taxon>
        <taxon>Dikarya</taxon>
        <taxon>Ascomycota</taxon>
        <taxon>Saccharomycotina</taxon>
        <taxon>Pichiomycetes</taxon>
        <taxon>Pichiales</taxon>
        <taxon>Pichiaceae</taxon>
        <taxon>Ogataea</taxon>
        <taxon>Ogataea/Candida clade</taxon>
    </lineage>
</organism>
<comment type="pathway">
    <text evidence="2 15">Protein modification; protein glycosylation.</text>
</comment>
<feature type="transmembrane region" description="Helical" evidence="15">
    <location>
        <begin position="146"/>
        <end position="167"/>
    </location>
</feature>
<reference evidence="17" key="1">
    <citation type="submission" date="2023-04" db="EMBL/GenBank/DDBJ databases">
        <title>Candida boidinii NBRC 10035.</title>
        <authorList>
            <person name="Ichikawa N."/>
            <person name="Sato H."/>
            <person name="Tonouchi N."/>
        </authorList>
    </citation>
    <scope>NUCLEOTIDE SEQUENCE</scope>
    <source>
        <strain evidence="17">NBRC 10035</strain>
    </source>
</reference>
<dbReference type="InterPro" id="IPR027005">
    <property type="entry name" value="PMT-like"/>
</dbReference>
<feature type="transmembrane region" description="Helical" evidence="15">
    <location>
        <begin position="201"/>
        <end position="218"/>
    </location>
</feature>
<comment type="caution">
    <text evidence="17">The sequence shown here is derived from an EMBL/GenBank/DDBJ whole genome shotgun (WGS) entry which is preliminary data.</text>
</comment>
<feature type="transmembrane region" description="Helical" evidence="15">
    <location>
        <begin position="289"/>
        <end position="311"/>
    </location>
</feature>
<dbReference type="EMBL" id="BSXN01000113">
    <property type="protein sequence ID" value="GME67171.1"/>
    <property type="molecule type" value="Genomic_DNA"/>
</dbReference>
<keyword evidence="8" id="KW-0677">Repeat</keyword>
<gene>
    <name evidence="17" type="ORF">Cboi02_000060000</name>
</gene>
<protein>
    <recommendedName>
        <fullName evidence="4 15">Dolichyl-phosphate-mannose--protein mannosyltransferase</fullName>
        <ecNumber evidence="4 15">2.4.1.109</ecNumber>
    </recommendedName>
</protein>
<evidence type="ECO:0000256" key="4">
    <source>
        <dbReference type="ARBA" id="ARBA00012839"/>
    </source>
</evidence>
<dbReference type="SMART" id="SM00472">
    <property type="entry name" value="MIR"/>
    <property type="match status" value="3"/>
</dbReference>
<evidence type="ECO:0000256" key="14">
    <source>
        <dbReference type="ARBA" id="ARBA00045102"/>
    </source>
</evidence>
<keyword evidence="18" id="KW-1185">Reference proteome</keyword>
<dbReference type="Pfam" id="PF02815">
    <property type="entry name" value="MIR"/>
    <property type="match status" value="1"/>
</dbReference>
<evidence type="ECO:0000256" key="10">
    <source>
        <dbReference type="ARBA" id="ARBA00022989"/>
    </source>
</evidence>
<keyword evidence="12" id="KW-0325">Glycoprotein</keyword>
<feature type="transmembrane region" description="Helical" evidence="15">
    <location>
        <begin position="673"/>
        <end position="694"/>
    </location>
</feature>
<keyword evidence="10 15" id="KW-1133">Transmembrane helix</keyword>
<evidence type="ECO:0000256" key="12">
    <source>
        <dbReference type="ARBA" id="ARBA00023180"/>
    </source>
</evidence>
<evidence type="ECO:0000256" key="6">
    <source>
        <dbReference type="ARBA" id="ARBA00022679"/>
    </source>
</evidence>
<evidence type="ECO:0000256" key="11">
    <source>
        <dbReference type="ARBA" id="ARBA00023136"/>
    </source>
</evidence>
<dbReference type="AlphaFoldDB" id="A0A9W6SVP1"/>
<evidence type="ECO:0000256" key="15">
    <source>
        <dbReference type="RuleBase" id="RU367007"/>
    </source>
</evidence>
<evidence type="ECO:0000256" key="1">
    <source>
        <dbReference type="ARBA" id="ARBA00004477"/>
    </source>
</evidence>
<comment type="catalytic activity">
    <reaction evidence="13 15">
        <text>a di-trans,poly-cis-dolichyl beta-D-mannosyl phosphate + L-threonyl-[protein] = 3-O-(alpha-D-mannosyl)-L-threonyl-[protein] + a di-trans,poly-cis-dolichyl phosphate + H(+)</text>
        <dbReference type="Rhea" id="RHEA:53396"/>
        <dbReference type="Rhea" id="RHEA-COMP:11060"/>
        <dbReference type="Rhea" id="RHEA-COMP:13547"/>
        <dbReference type="Rhea" id="RHEA-COMP:19498"/>
        <dbReference type="Rhea" id="RHEA-COMP:19501"/>
        <dbReference type="ChEBI" id="CHEBI:15378"/>
        <dbReference type="ChEBI" id="CHEBI:30013"/>
        <dbReference type="ChEBI" id="CHEBI:57683"/>
        <dbReference type="ChEBI" id="CHEBI:58211"/>
        <dbReference type="ChEBI" id="CHEBI:137323"/>
        <dbReference type="EC" id="2.4.1.109"/>
    </reaction>
</comment>
<comment type="catalytic activity">
    <reaction evidence="14 15">
        <text>a di-trans,poly-cis-dolichyl beta-D-mannosyl phosphate + L-seryl-[protein] = 3-O-(alpha-D-mannosyl)-L-seryl-[protein] + a di-trans,poly-cis-dolichyl phosphate + H(+)</text>
        <dbReference type="Rhea" id="RHEA:17377"/>
        <dbReference type="Rhea" id="RHEA-COMP:9863"/>
        <dbReference type="Rhea" id="RHEA-COMP:13546"/>
        <dbReference type="Rhea" id="RHEA-COMP:19498"/>
        <dbReference type="Rhea" id="RHEA-COMP:19501"/>
        <dbReference type="ChEBI" id="CHEBI:15378"/>
        <dbReference type="ChEBI" id="CHEBI:29999"/>
        <dbReference type="ChEBI" id="CHEBI:57683"/>
        <dbReference type="ChEBI" id="CHEBI:58211"/>
        <dbReference type="ChEBI" id="CHEBI:137321"/>
        <dbReference type="EC" id="2.4.1.109"/>
    </reaction>
</comment>
<dbReference type="InterPro" id="IPR032421">
    <property type="entry name" value="PMT_4TMC"/>
</dbReference>
<evidence type="ECO:0000256" key="9">
    <source>
        <dbReference type="ARBA" id="ARBA00022824"/>
    </source>
</evidence>
<evidence type="ECO:0000259" key="16">
    <source>
        <dbReference type="PROSITE" id="PS50919"/>
    </source>
</evidence>
<accession>A0A9W6SVP1</accession>
<feature type="transmembrane region" description="Helical" evidence="15">
    <location>
        <begin position="230"/>
        <end position="259"/>
    </location>
</feature>
<dbReference type="PANTHER" id="PTHR10050">
    <property type="entry name" value="DOLICHYL-PHOSPHATE-MANNOSE--PROTEIN MANNOSYLTRANSFERASE"/>
    <property type="match status" value="1"/>
</dbReference>
<evidence type="ECO:0000256" key="13">
    <source>
        <dbReference type="ARBA" id="ARBA00045085"/>
    </source>
</evidence>
<sequence>MSKSRKSVKSLPAGLRSKISKTTEESSPFFEYKKGKDREYLVSSPNAKQQSLLTLSKSQRVQFLALVAFTLIIRLYNLKHPDSVVFDETHFGGFASKYIKRRYFFDVHPPLVKMLYGLIGALTGYRGDFEFKPIGLKYVTEDGEQLAPYIVMRTFPAICGIATVILAYRTLRASGCRHYIALFGAFLVAIENSLVTQSRYIFLDAPLLFFIALTVAMYKTSDVQKPFSLSWYTSIIATGVALGCAASSKWVGLFTFAWLGLVTARKMWYIFGDLDLTPFDIFRQFATRINAYIVIPAIFYLAMFGIHFEVLKYMADSPGLMSPNFQATLIGNNLNDVNYDVSFGSTVSMKHYINGDFLHSHDLFYEKTKNQEVTLYGYQDHNNRFVIEPSNVSQMEDIFNTTKSVLSGSIIRLHHTSSDKYLGVTEEKPAVADYDYNKEVTCAKYNFNEAADEANRMFNFEIRIAKKYSKEGESQKVIKSIDTVFQLYNRHRNCYLAATQIKLPKTTGSGQTEVFCIENPNIEYSLFFVESNTHPALPADAKKADIKPLTFLGKFLEAHKTMWRVNAGLTEEHIFSSRPNDWPFLYRGVNYWGEENKNVYFLGNFVLYWCSTISLIIYVVTKVLVLVVRKPTDIFSQVVSDSYNFYEIAGLEYFLGWFIHIFPSFLMQRQLFLHHYLPSLYFALLLLAQTFEFITSKNKVIGYSLTVAFALVSLYVSYHYAPLVYGLDWTKEMCKSSKIRDSWDIFCENYKN</sequence>
<dbReference type="Pfam" id="PF02366">
    <property type="entry name" value="PMT"/>
    <property type="match status" value="1"/>
</dbReference>
<keyword evidence="7 15" id="KW-0812">Transmembrane</keyword>
<feature type="domain" description="MIR" evidence="16">
    <location>
        <begin position="402"/>
        <end position="463"/>
    </location>
</feature>
<dbReference type="InterPro" id="IPR003342">
    <property type="entry name" value="ArnT-like_N"/>
</dbReference>
<dbReference type="Pfam" id="PF16192">
    <property type="entry name" value="PMT_4TMC"/>
    <property type="match status" value="1"/>
</dbReference>
<dbReference type="InterPro" id="IPR016093">
    <property type="entry name" value="MIR_motif"/>
</dbReference>
<keyword evidence="9 15" id="KW-0256">Endoplasmic reticulum</keyword>
<comment type="function">
    <text evidence="15">Transfers mannose from Dol-P-mannose to Ser or Thr residues on proteins.</text>
</comment>
<proteinExistence type="inferred from homology"/>
<dbReference type="EC" id="2.4.1.109" evidence="4 15"/>
<dbReference type="PROSITE" id="PS50919">
    <property type="entry name" value="MIR"/>
    <property type="match status" value="2"/>
</dbReference>
<feature type="domain" description="MIR" evidence="16">
    <location>
        <begin position="338"/>
        <end position="390"/>
    </location>
</feature>
<feature type="transmembrane region" description="Helical" evidence="15">
    <location>
        <begin position="648"/>
        <end position="666"/>
    </location>
</feature>
<dbReference type="PANTHER" id="PTHR10050:SF50">
    <property type="entry name" value="DOLICHYL-PHOSPHATE-MANNOSE--PROTEIN MANNOSYLTRANSFERASE 1-RELATED"/>
    <property type="match status" value="1"/>
</dbReference>
<evidence type="ECO:0000256" key="8">
    <source>
        <dbReference type="ARBA" id="ARBA00022737"/>
    </source>
</evidence>
<evidence type="ECO:0000256" key="3">
    <source>
        <dbReference type="ARBA" id="ARBA00007222"/>
    </source>
</evidence>
<dbReference type="InterPro" id="IPR036300">
    <property type="entry name" value="MIR_dom_sf"/>
</dbReference>
<dbReference type="SUPFAM" id="SSF82109">
    <property type="entry name" value="MIR domain"/>
    <property type="match status" value="1"/>
</dbReference>
<keyword evidence="5 15" id="KW-0328">Glycosyltransferase</keyword>
<feature type="transmembrane region" description="Helical" evidence="15">
    <location>
        <begin position="700"/>
        <end position="721"/>
    </location>
</feature>
<dbReference type="Proteomes" id="UP001165120">
    <property type="component" value="Unassembled WGS sequence"/>
</dbReference>
<evidence type="ECO:0000256" key="5">
    <source>
        <dbReference type="ARBA" id="ARBA00022676"/>
    </source>
</evidence>
<comment type="similarity">
    <text evidence="3 15">Belongs to the glycosyltransferase 39 family.</text>
</comment>
<keyword evidence="6 15" id="KW-0808">Transferase</keyword>
<evidence type="ECO:0000313" key="17">
    <source>
        <dbReference type="EMBL" id="GME67171.1"/>
    </source>
</evidence>